<protein>
    <recommendedName>
        <fullName evidence="2">Glycosyltransferase subfamily 4-like N-terminal domain-containing protein</fullName>
    </recommendedName>
</protein>
<dbReference type="Proteomes" id="UP000831327">
    <property type="component" value="Chromosome"/>
</dbReference>
<feature type="domain" description="Glycosyltransferase subfamily 4-like N-terminal" evidence="2">
    <location>
        <begin position="57"/>
        <end position="170"/>
    </location>
</feature>
<dbReference type="PANTHER" id="PTHR46401:SF2">
    <property type="entry name" value="GLYCOSYLTRANSFERASE WBBK-RELATED"/>
    <property type="match status" value="1"/>
</dbReference>
<reference evidence="3 4" key="1">
    <citation type="journal article" date="2016" name="Microbes Environ.">
        <title>Phylogenetically diverse aerobic anoxygenic phototrophic bacteria isolated from epilithic biofilms in Tama river, Japan.</title>
        <authorList>
            <person name="Hirose S."/>
            <person name="Matsuura K."/>
            <person name="Haruta S."/>
        </authorList>
    </citation>
    <scope>NUCLEOTIDE SEQUENCE [LARGE SCALE GENOMIC DNA]</scope>
    <source>
        <strain evidence="3 4">S08</strain>
    </source>
</reference>
<dbReference type="Pfam" id="PF13692">
    <property type="entry name" value="Glyco_trans_1_4"/>
    <property type="match status" value="1"/>
</dbReference>
<dbReference type="Gene3D" id="3.40.50.2000">
    <property type="entry name" value="Glycogen Phosphorylase B"/>
    <property type="match status" value="2"/>
</dbReference>
<accession>A0ABN6P754</accession>
<dbReference type="EMBL" id="AP025637">
    <property type="protein sequence ID" value="BDG73474.1"/>
    <property type="molecule type" value="Genomic_DNA"/>
</dbReference>
<dbReference type="InterPro" id="IPR028098">
    <property type="entry name" value="Glyco_trans_4-like_N"/>
</dbReference>
<sequence length="361" mass="38163">MGRIGIDAHVLDGKYQGSRSWLENVLDHIPATAGAAAHEWVIYSADPTATARRFPWPRYRHALITTQDSIARLMVFWPTARRRDRLDALVTQYVSPPLVGPRFRQVVVIHDVLFESDPQFFPKAMRWRLRLLCRLSAARAAVVLTVSRHAAGEIAHRYGVPEDRILLAPNAPGALPAPSADDFAAAGGLAPFLLWVGRLEPRKNLPLALAATQAARGAGARLVVVGREDHGPAGAAMAAQLAQTPGVVHLRDVAPPRLAALYATAAALVFPSLGEGFGIPVIEALSVGTAVIASNRGAIPEAGGRLARYIDPAAPDAAAQMAALVAQALAGGLRPDPAACAAHLAAFHPRRAAEAVVAAVR</sequence>
<dbReference type="Pfam" id="PF13439">
    <property type="entry name" value="Glyco_transf_4"/>
    <property type="match status" value="1"/>
</dbReference>
<dbReference type="RefSeq" id="WP_244407701.1">
    <property type="nucleotide sequence ID" value="NZ_AP025637.1"/>
</dbReference>
<proteinExistence type="predicted"/>
<dbReference type="SUPFAM" id="SSF53756">
    <property type="entry name" value="UDP-Glycosyltransferase/glycogen phosphorylase"/>
    <property type="match status" value="1"/>
</dbReference>
<keyword evidence="4" id="KW-1185">Reference proteome</keyword>
<evidence type="ECO:0000256" key="1">
    <source>
        <dbReference type="ARBA" id="ARBA00022679"/>
    </source>
</evidence>
<gene>
    <name evidence="3" type="ORF">Rmf_34030</name>
</gene>
<organism evidence="3 4">
    <name type="scientific">Roseomonas fluvialis</name>
    <dbReference type="NCBI Taxonomy" id="1750527"/>
    <lineage>
        <taxon>Bacteria</taxon>
        <taxon>Pseudomonadati</taxon>
        <taxon>Pseudomonadota</taxon>
        <taxon>Alphaproteobacteria</taxon>
        <taxon>Acetobacterales</taxon>
        <taxon>Roseomonadaceae</taxon>
        <taxon>Roseomonas</taxon>
    </lineage>
</organism>
<evidence type="ECO:0000313" key="4">
    <source>
        <dbReference type="Proteomes" id="UP000831327"/>
    </source>
</evidence>
<dbReference type="PANTHER" id="PTHR46401">
    <property type="entry name" value="GLYCOSYLTRANSFERASE WBBK-RELATED"/>
    <property type="match status" value="1"/>
</dbReference>
<keyword evidence="1" id="KW-0808">Transferase</keyword>
<evidence type="ECO:0000313" key="3">
    <source>
        <dbReference type="EMBL" id="BDG73474.1"/>
    </source>
</evidence>
<name>A0ABN6P754_9PROT</name>
<evidence type="ECO:0000259" key="2">
    <source>
        <dbReference type="Pfam" id="PF13439"/>
    </source>
</evidence>